<sequence length="148" mass="16212">MNSHRVMFFLVSCLIQQSPGALAGQKLASPQDNSPAGLLAEQLSQGNFAEKNTGPILLPPPFPCARDPLCHPPRCTQALLLSAQSETRLACFWRVHRVTSKEVEHPPLSAGSSRRESQGKLAWPAMNVEHRSQQLLASSKDKTVSLLY</sequence>
<gene>
    <name evidence="1" type="ORF">K3G42_004395</name>
</gene>
<keyword evidence="2" id="KW-1185">Reference proteome</keyword>
<reference evidence="1" key="1">
    <citation type="submission" date="2021-08" db="EMBL/GenBank/DDBJ databases">
        <title>The first chromosome-level gecko genome reveals the dynamic sex chromosomes of Neotropical dwarf geckos (Sphaerodactylidae: Sphaerodactylus).</title>
        <authorList>
            <person name="Pinto B.J."/>
            <person name="Keating S.E."/>
            <person name="Gamble T."/>
        </authorList>
    </citation>
    <scope>NUCLEOTIDE SEQUENCE</scope>
    <source>
        <strain evidence="1">TG3544</strain>
    </source>
</reference>
<proteinExistence type="predicted"/>
<accession>A0ACB8ECS7</accession>
<dbReference type="Proteomes" id="UP000827872">
    <property type="component" value="Linkage Group LG16"/>
</dbReference>
<organism evidence="1 2">
    <name type="scientific">Sphaerodactylus townsendi</name>
    <dbReference type="NCBI Taxonomy" id="933632"/>
    <lineage>
        <taxon>Eukaryota</taxon>
        <taxon>Metazoa</taxon>
        <taxon>Chordata</taxon>
        <taxon>Craniata</taxon>
        <taxon>Vertebrata</taxon>
        <taxon>Euteleostomi</taxon>
        <taxon>Lepidosauria</taxon>
        <taxon>Squamata</taxon>
        <taxon>Bifurcata</taxon>
        <taxon>Gekkota</taxon>
        <taxon>Sphaerodactylidae</taxon>
        <taxon>Sphaerodactylus</taxon>
    </lineage>
</organism>
<dbReference type="EMBL" id="CM037629">
    <property type="protein sequence ID" value="KAH7990215.1"/>
    <property type="molecule type" value="Genomic_DNA"/>
</dbReference>
<name>A0ACB8ECS7_9SAUR</name>
<protein>
    <submittedName>
        <fullName evidence="1">Uncharacterized protein</fullName>
    </submittedName>
</protein>
<evidence type="ECO:0000313" key="2">
    <source>
        <dbReference type="Proteomes" id="UP000827872"/>
    </source>
</evidence>
<evidence type="ECO:0000313" key="1">
    <source>
        <dbReference type="EMBL" id="KAH7990215.1"/>
    </source>
</evidence>
<comment type="caution">
    <text evidence="1">The sequence shown here is derived from an EMBL/GenBank/DDBJ whole genome shotgun (WGS) entry which is preliminary data.</text>
</comment>